<dbReference type="PROSITE" id="PS51257">
    <property type="entry name" value="PROKAR_LIPOPROTEIN"/>
    <property type="match status" value="1"/>
</dbReference>
<name>A0ABZ2TL63_9BACT</name>
<dbReference type="EMBL" id="CP088155">
    <property type="protein sequence ID" value="WYM97192.1"/>
    <property type="molecule type" value="Genomic_DNA"/>
</dbReference>
<dbReference type="InterPro" id="IPR007326">
    <property type="entry name" value="Lipoprotein-assoc_dom"/>
</dbReference>
<proteinExistence type="predicted"/>
<accession>A0ABZ2TL63</accession>
<sequence length="122" mass="13686">MKFKKNILKYLASLPLVTLPLAAISCKDGLSKAIENLNIESKKDVTKIKASEFKKDDLKTNLDTKKYEIVELELLPNDEKGELTLTFKVKSLGKNGKTSELIKKVITGFKKNSVTPPNRSNY</sequence>
<protein>
    <recommendedName>
        <fullName evidence="2">Lipoprotein-associated type-17 domain-containing protein</fullName>
    </recommendedName>
</protein>
<feature type="domain" description="Lipoprotein-associated type-17" evidence="2">
    <location>
        <begin position="33"/>
        <end position="111"/>
    </location>
</feature>
<dbReference type="Pfam" id="PF04200">
    <property type="entry name" value="Lipoprotein_17"/>
    <property type="match status" value="1"/>
</dbReference>
<keyword evidence="1" id="KW-0732">Signal</keyword>
<evidence type="ECO:0000256" key="1">
    <source>
        <dbReference type="SAM" id="SignalP"/>
    </source>
</evidence>
<organism evidence="3 4">
    <name type="scientific">Metamycoplasma faucium</name>
    <dbReference type="NCBI Taxonomy" id="56142"/>
    <lineage>
        <taxon>Bacteria</taxon>
        <taxon>Bacillati</taxon>
        <taxon>Mycoplasmatota</taxon>
        <taxon>Mycoplasmoidales</taxon>
        <taxon>Metamycoplasmataceae</taxon>
        <taxon>Metamycoplasma</taxon>
    </lineage>
</organism>
<keyword evidence="4" id="KW-1185">Reference proteome</keyword>
<evidence type="ECO:0000259" key="2">
    <source>
        <dbReference type="Pfam" id="PF04200"/>
    </source>
</evidence>
<gene>
    <name evidence="3" type="ORF">LQ356_03260</name>
</gene>
<feature type="chain" id="PRO_5045781685" description="Lipoprotein-associated type-17 domain-containing protein" evidence="1">
    <location>
        <begin position="23"/>
        <end position="122"/>
    </location>
</feature>
<evidence type="ECO:0000313" key="4">
    <source>
        <dbReference type="Proteomes" id="UP001622612"/>
    </source>
</evidence>
<dbReference type="Proteomes" id="UP001622612">
    <property type="component" value="Chromosome"/>
</dbReference>
<evidence type="ECO:0000313" key="3">
    <source>
        <dbReference type="EMBL" id="WYM97192.1"/>
    </source>
</evidence>
<feature type="signal peptide" evidence="1">
    <location>
        <begin position="1"/>
        <end position="22"/>
    </location>
</feature>
<reference evidence="3" key="1">
    <citation type="submission" date="2021-11" db="EMBL/GenBank/DDBJ databases">
        <title>The first genome sequence of unculturable Mycoplasma faucium obtained by de novo assembly of metagenomic reads.</title>
        <authorList>
            <person name="Sabat A.J."/>
            <person name="Bathoorn E."/>
            <person name="Akkerboom V."/>
            <person name="Friedrich A.W."/>
        </authorList>
    </citation>
    <scope>NUCLEOTIDE SEQUENCE [LARGE SCALE GENOMIC DNA]</scope>
    <source>
        <strain evidence="3">UMCG-MFM1</strain>
    </source>
</reference>
<dbReference type="RefSeq" id="WP_405311498.1">
    <property type="nucleotide sequence ID" value="NZ_CP088155.1"/>
</dbReference>